<feature type="signal peptide" evidence="1">
    <location>
        <begin position="1"/>
        <end position="22"/>
    </location>
</feature>
<evidence type="ECO:0000256" key="1">
    <source>
        <dbReference type="SAM" id="SignalP"/>
    </source>
</evidence>
<evidence type="ECO:0000313" key="2">
    <source>
        <dbReference type="EMBL" id="MPC11195.1"/>
    </source>
</evidence>
<feature type="chain" id="PRO_5023122935" description="Secreted protein" evidence="1">
    <location>
        <begin position="23"/>
        <end position="81"/>
    </location>
</feature>
<gene>
    <name evidence="2" type="ORF">E2C01_003854</name>
</gene>
<dbReference type="Proteomes" id="UP000324222">
    <property type="component" value="Unassembled WGS sequence"/>
</dbReference>
<dbReference type="EMBL" id="VSRR010000150">
    <property type="protein sequence ID" value="MPC11195.1"/>
    <property type="molecule type" value="Genomic_DNA"/>
</dbReference>
<sequence>MAGKTQLVRHVLAFLLRASVTPQATSPMEAHRCRSVGRLGIWDSTSPTWPGVIIICTSSYSRCTRQVWSTGRTSSSPCQTQ</sequence>
<evidence type="ECO:0000313" key="3">
    <source>
        <dbReference type="Proteomes" id="UP000324222"/>
    </source>
</evidence>
<keyword evidence="3" id="KW-1185">Reference proteome</keyword>
<name>A0A5B7CPS0_PORTR</name>
<proteinExistence type="predicted"/>
<organism evidence="2 3">
    <name type="scientific">Portunus trituberculatus</name>
    <name type="common">Swimming crab</name>
    <name type="synonym">Neptunus trituberculatus</name>
    <dbReference type="NCBI Taxonomy" id="210409"/>
    <lineage>
        <taxon>Eukaryota</taxon>
        <taxon>Metazoa</taxon>
        <taxon>Ecdysozoa</taxon>
        <taxon>Arthropoda</taxon>
        <taxon>Crustacea</taxon>
        <taxon>Multicrustacea</taxon>
        <taxon>Malacostraca</taxon>
        <taxon>Eumalacostraca</taxon>
        <taxon>Eucarida</taxon>
        <taxon>Decapoda</taxon>
        <taxon>Pleocyemata</taxon>
        <taxon>Brachyura</taxon>
        <taxon>Eubrachyura</taxon>
        <taxon>Portunoidea</taxon>
        <taxon>Portunidae</taxon>
        <taxon>Portuninae</taxon>
        <taxon>Portunus</taxon>
    </lineage>
</organism>
<keyword evidence="1" id="KW-0732">Signal</keyword>
<protein>
    <recommendedName>
        <fullName evidence="4">Secreted protein</fullName>
    </recommendedName>
</protein>
<reference evidence="2 3" key="1">
    <citation type="submission" date="2019-05" db="EMBL/GenBank/DDBJ databases">
        <title>Another draft genome of Portunus trituberculatus and its Hox gene families provides insights of decapod evolution.</title>
        <authorList>
            <person name="Jeong J.-H."/>
            <person name="Song I."/>
            <person name="Kim S."/>
            <person name="Choi T."/>
            <person name="Kim D."/>
            <person name="Ryu S."/>
            <person name="Kim W."/>
        </authorList>
    </citation>
    <scope>NUCLEOTIDE SEQUENCE [LARGE SCALE GENOMIC DNA]</scope>
    <source>
        <tissue evidence="2">Muscle</tissue>
    </source>
</reference>
<comment type="caution">
    <text evidence="2">The sequence shown here is derived from an EMBL/GenBank/DDBJ whole genome shotgun (WGS) entry which is preliminary data.</text>
</comment>
<evidence type="ECO:0008006" key="4">
    <source>
        <dbReference type="Google" id="ProtNLM"/>
    </source>
</evidence>
<accession>A0A5B7CPS0</accession>
<dbReference type="AlphaFoldDB" id="A0A5B7CPS0"/>